<protein>
    <recommendedName>
        <fullName evidence="5">Cell shape determination protein CcmA</fullName>
    </recommendedName>
</protein>
<evidence type="ECO:0000256" key="1">
    <source>
        <dbReference type="ARBA" id="ARBA00044755"/>
    </source>
</evidence>
<evidence type="ECO:0000313" key="3">
    <source>
        <dbReference type="EMBL" id="PQJ79850.1"/>
    </source>
</evidence>
<gene>
    <name evidence="3" type="ORF">BTO18_11975</name>
</gene>
<evidence type="ECO:0008006" key="5">
    <source>
        <dbReference type="Google" id="ProtNLM"/>
    </source>
</evidence>
<feature type="region of interest" description="Disordered" evidence="2">
    <location>
        <begin position="111"/>
        <end position="136"/>
    </location>
</feature>
<name>A0A2S7WQF5_9FLAO</name>
<dbReference type="AlphaFoldDB" id="A0A2S7WQF5"/>
<evidence type="ECO:0000313" key="4">
    <source>
        <dbReference type="Proteomes" id="UP000238882"/>
    </source>
</evidence>
<reference evidence="3 4" key="1">
    <citation type="submission" date="2016-12" db="EMBL/GenBank/DDBJ databases">
        <title>Trade-off between light-utilization and light-protection in marine flavobacteria.</title>
        <authorList>
            <person name="Kumagai Y."/>
            <person name="Yoshizawa S."/>
            <person name="Kogure K."/>
            <person name="Iwasaki W."/>
        </authorList>
    </citation>
    <scope>NUCLEOTIDE SEQUENCE [LARGE SCALE GENOMIC DNA]</scope>
    <source>
        <strain evidence="3 4">NBRC 108759</strain>
    </source>
</reference>
<dbReference type="InterPro" id="IPR007607">
    <property type="entry name" value="BacA/B"/>
</dbReference>
<dbReference type="Proteomes" id="UP000238882">
    <property type="component" value="Unassembled WGS sequence"/>
</dbReference>
<comment type="similarity">
    <text evidence="1">Belongs to the bactofilin family.</text>
</comment>
<sequence length="136" mass="14719">MERNVIAKNTTIVGEIKSEGDFRIDGTLEGDLKTKGKVIIGSGGTVKGNIYSSTADIEGRFDGKLQVEKTLIVKAIADISGEVIVGKLSIEPGATFNASCEMKVVKKEVVQVDDKKGESKSKQNSKKQEQQKKTFK</sequence>
<dbReference type="RefSeq" id="WP_105016445.1">
    <property type="nucleotide sequence ID" value="NZ_MSCN01000001.1"/>
</dbReference>
<dbReference type="OrthoDB" id="5432602at2"/>
<evidence type="ECO:0000256" key="2">
    <source>
        <dbReference type="SAM" id="MobiDB-lite"/>
    </source>
</evidence>
<accession>A0A2S7WQF5</accession>
<dbReference type="PANTHER" id="PTHR35024:SF4">
    <property type="entry name" value="POLYMER-FORMING CYTOSKELETAL PROTEIN"/>
    <property type="match status" value="1"/>
</dbReference>
<comment type="caution">
    <text evidence="3">The sequence shown here is derived from an EMBL/GenBank/DDBJ whole genome shotgun (WGS) entry which is preliminary data.</text>
</comment>
<organism evidence="3 4">
    <name type="scientific">Polaribacter porphyrae</name>
    <dbReference type="NCBI Taxonomy" id="1137780"/>
    <lineage>
        <taxon>Bacteria</taxon>
        <taxon>Pseudomonadati</taxon>
        <taxon>Bacteroidota</taxon>
        <taxon>Flavobacteriia</taxon>
        <taxon>Flavobacteriales</taxon>
        <taxon>Flavobacteriaceae</taxon>
    </lineage>
</organism>
<proteinExistence type="inferred from homology"/>
<keyword evidence="4" id="KW-1185">Reference proteome</keyword>
<dbReference type="PANTHER" id="PTHR35024">
    <property type="entry name" value="HYPOTHETICAL CYTOSOLIC PROTEIN"/>
    <property type="match status" value="1"/>
</dbReference>
<dbReference type="Pfam" id="PF04519">
    <property type="entry name" value="Bactofilin"/>
    <property type="match status" value="1"/>
</dbReference>
<dbReference type="EMBL" id="MSCN01000001">
    <property type="protein sequence ID" value="PQJ79850.1"/>
    <property type="molecule type" value="Genomic_DNA"/>
</dbReference>